<dbReference type="AlphaFoldDB" id="A0A0S2KHZ2"/>
<reference evidence="3" key="1">
    <citation type="submission" date="2015-11" db="EMBL/GenBank/DDBJ databases">
        <authorList>
            <person name="Holder M.E."/>
            <person name="Ajami N.J."/>
            <person name="Petrosino J.F."/>
        </authorList>
    </citation>
    <scope>NUCLEOTIDE SEQUENCE [LARGE SCALE GENOMIC DNA]</scope>
    <source>
        <strain evidence="3">F0113</strain>
    </source>
</reference>
<gene>
    <name evidence="2" type="ORF">AS203_01380</name>
</gene>
<evidence type="ECO:0000256" key="1">
    <source>
        <dbReference type="SAM" id="SignalP"/>
    </source>
</evidence>
<sequence length="575" mass="63146">MKTTILSTTLSAIMLLFATACTNEHNEDSDLTPENKQVQFKLNFTDYGEDQEFEGTRASFSKNEVKKQMVDLGNGILAEVTVQRDTTKTTETASAATRAMENGHYTILAYQGGTCKGEIKGQVYYGTFTPDPGTKDRFRLPHGIYTFVCFNDKVTRSGDQLTITRDNAEKAMIGITKNYNINTDTPMEVSFTMKHVGARMRIKLTAYMNISTATKASIADAAGDVPTIATYDLTTDSYTYSNGSTSTGNYTFNTSGGQSVGTYYPLANKTSLGYQYFLPTTDGAKLKLTFTDGSIYGRNMAGASLILNPSPSLNMVQNGSYLVNVKLLYHFLYLFSDGTTGLITESTYGGGTKIPVGVVLSQSKRMAIALKNANNDDDCEWCYSTNWSLAEQKSVSRTNNFAALCNMENGYEETWNASASTDGVTVKGDTPDFQAFYAAGHYDPGTPVSGSLVGKKWYLPAMGEWKYVYSALGLINRPTITSDYQATEQWPSGSLVNAAFNLVGGTDLHGYNSGIGGTNAPAPNMWYWSSSEYSYYSDQAGYIWMGWSAITFHYNNRGGKRGSPNRGWVRPFIRY</sequence>
<feature type="chain" id="PRO_5006601875" description="Fibrobacter succinogenes major paralogous domain-containing protein" evidence="1">
    <location>
        <begin position="21"/>
        <end position="575"/>
    </location>
</feature>
<dbReference type="STRING" id="76123.AS203_01380"/>
<keyword evidence="1" id="KW-0732">Signal</keyword>
<name>A0A0S2KHZ2_9BACT</name>
<keyword evidence="3" id="KW-1185">Reference proteome</keyword>
<dbReference type="OrthoDB" id="1083143at2"/>
<dbReference type="PROSITE" id="PS51257">
    <property type="entry name" value="PROKAR_LIPOPROTEIN"/>
    <property type="match status" value="1"/>
</dbReference>
<dbReference type="EMBL" id="CP013195">
    <property type="protein sequence ID" value="ALO47914.1"/>
    <property type="molecule type" value="Genomic_DNA"/>
</dbReference>
<evidence type="ECO:0008006" key="4">
    <source>
        <dbReference type="Google" id="ProtNLM"/>
    </source>
</evidence>
<accession>A0A0S2KHZ2</accession>
<evidence type="ECO:0000313" key="2">
    <source>
        <dbReference type="EMBL" id="ALO47914.1"/>
    </source>
</evidence>
<organism evidence="2 3">
    <name type="scientific">Hoylesella enoeca</name>
    <dbReference type="NCBI Taxonomy" id="76123"/>
    <lineage>
        <taxon>Bacteria</taxon>
        <taxon>Pseudomonadati</taxon>
        <taxon>Bacteroidota</taxon>
        <taxon>Bacteroidia</taxon>
        <taxon>Bacteroidales</taxon>
        <taxon>Prevotellaceae</taxon>
        <taxon>Hoylesella</taxon>
    </lineage>
</organism>
<dbReference type="RefSeq" id="WP_025065090.1">
    <property type="nucleotide sequence ID" value="NZ_CP013195.1"/>
</dbReference>
<dbReference type="KEGG" id="peo:AS203_01380"/>
<proteinExistence type="predicted"/>
<protein>
    <recommendedName>
        <fullName evidence="4">Fibrobacter succinogenes major paralogous domain-containing protein</fullName>
    </recommendedName>
</protein>
<evidence type="ECO:0000313" key="3">
    <source>
        <dbReference type="Proteomes" id="UP000056252"/>
    </source>
</evidence>
<dbReference type="Proteomes" id="UP000056252">
    <property type="component" value="Chromosome"/>
</dbReference>
<feature type="signal peptide" evidence="1">
    <location>
        <begin position="1"/>
        <end position="20"/>
    </location>
</feature>